<accession>A0A2P6QG22</accession>
<organism evidence="1 2">
    <name type="scientific">Rosa chinensis</name>
    <name type="common">China rose</name>
    <dbReference type="NCBI Taxonomy" id="74649"/>
    <lineage>
        <taxon>Eukaryota</taxon>
        <taxon>Viridiplantae</taxon>
        <taxon>Streptophyta</taxon>
        <taxon>Embryophyta</taxon>
        <taxon>Tracheophyta</taxon>
        <taxon>Spermatophyta</taxon>
        <taxon>Magnoliopsida</taxon>
        <taxon>eudicotyledons</taxon>
        <taxon>Gunneridae</taxon>
        <taxon>Pentapetalae</taxon>
        <taxon>rosids</taxon>
        <taxon>fabids</taxon>
        <taxon>Rosales</taxon>
        <taxon>Rosaceae</taxon>
        <taxon>Rosoideae</taxon>
        <taxon>Rosoideae incertae sedis</taxon>
        <taxon>Rosa</taxon>
    </lineage>
</organism>
<dbReference type="STRING" id="74649.A0A2P6QG22"/>
<dbReference type="PANTHER" id="PTHR36074">
    <property type="entry name" value="ISOPENTENYL-DIPHOSPHATE DELTA-ISOMERASE"/>
    <property type="match status" value="1"/>
</dbReference>
<keyword evidence="2" id="KW-1185">Reference proteome</keyword>
<dbReference type="EMBL" id="PDCK01000043">
    <property type="protein sequence ID" value="PRQ33118.1"/>
    <property type="molecule type" value="Genomic_DNA"/>
</dbReference>
<dbReference type="OMA" id="ASWLIQV"/>
<dbReference type="Gramene" id="PRQ33118">
    <property type="protein sequence ID" value="PRQ33118"/>
    <property type="gene ID" value="RchiOBHm_Chr5g0053951"/>
</dbReference>
<sequence length="331" mass="36694">MAGIAIVLDLLRKNPSLTTQSLHASGFFSAKAAASAAAASVAAGAPYVYKSLFSNFRGPVAYCDAGATLSEDYISNLRSASLKIFQNESVNYGTKEYTIELKPLFSAFELRALTLTTVRSFLLYFLPLLEPRANLEEDDDDFLQDTEEEQRIDYVVPLKKSLKQIARETTVTTTRRILERISVYYVSQRMAWKLLKDLPKSAMRKAGRRMPTYVFFFSVGKTTMRGHFLGVAASWIISVGIDIYRTFKGMINSKEEVDEIDTPQKLKLLGNKVWGTTIRCGASLIFASIGAGIGATLFRPSTGQWIGCVLGDVAGPIIVSYCLERSFHIEL</sequence>
<gene>
    <name evidence="1" type="ORF">RchiOBHm_Chr5g0053951</name>
</gene>
<comment type="caution">
    <text evidence="1">The sequence shown here is derived from an EMBL/GenBank/DDBJ whole genome shotgun (WGS) entry which is preliminary data.</text>
</comment>
<name>A0A2P6QG22_ROSCH</name>
<evidence type="ECO:0000313" key="1">
    <source>
        <dbReference type="EMBL" id="PRQ33118.1"/>
    </source>
</evidence>
<proteinExistence type="predicted"/>
<protein>
    <submittedName>
        <fullName evidence="1">Uncharacterized protein</fullName>
    </submittedName>
</protein>
<dbReference type="AlphaFoldDB" id="A0A2P6QG22"/>
<dbReference type="OrthoDB" id="1925570at2759"/>
<dbReference type="Proteomes" id="UP000238479">
    <property type="component" value="Chromosome 5"/>
</dbReference>
<reference evidence="1 2" key="1">
    <citation type="journal article" date="2018" name="Nat. Genet.">
        <title>The Rosa genome provides new insights in the design of modern roses.</title>
        <authorList>
            <person name="Bendahmane M."/>
        </authorList>
    </citation>
    <scope>NUCLEOTIDE SEQUENCE [LARGE SCALE GENOMIC DNA]</scope>
    <source>
        <strain evidence="2">cv. Old Blush</strain>
    </source>
</reference>
<dbReference type="PANTHER" id="PTHR36074:SF1">
    <property type="entry name" value="ISOPENTENYL-DIPHOSPHATE DELTA-ISOMERASE"/>
    <property type="match status" value="1"/>
</dbReference>
<evidence type="ECO:0000313" key="2">
    <source>
        <dbReference type="Proteomes" id="UP000238479"/>
    </source>
</evidence>